<dbReference type="EMBL" id="JBHUMQ010000034">
    <property type="protein sequence ID" value="MFD2695012.1"/>
    <property type="molecule type" value="Genomic_DNA"/>
</dbReference>
<dbReference type="RefSeq" id="WP_253064723.1">
    <property type="nucleotide sequence ID" value="NZ_JAMXWM010000031.1"/>
</dbReference>
<reference evidence="4" key="1">
    <citation type="journal article" date="2019" name="Int. J. Syst. Evol. Microbiol.">
        <title>The Global Catalogue of Microorganisms (GCM) 10K type strain sequencing project: providing services to taxonomists for standard genome sequencing and annotation.</title>
        <authorList>
            <consortium name="The Broad Institute Genomics Platform"/>
            <consortium name="The Broad Institute Genome Sequencing Center for Infectious Disease"/>
            <person name="Wu L."/>
            <person name="Ma J."/>
        </authorList>
    </citation>
    <scope>NUCLEOTIDE SEQUENCE [LARGE SCALE GENOMIC DNA]</scope>
    <source>
        <strain evidence="4">TISTR 2466</strain>
    </source>
</reference>
<accession>A0ABW5S795</accession>
<comment type="caution">
    <text evidence="3">The sequence shown here is derived from an EMBL/GenBank/DDBJ whole genome shotgun (WGS) entry which is preliminary data.</text>
</comment>
<name>A0ABW5S795_9BACL</name>
<keyword evidence="1" id="KW-1133">Transmembrane helix</keyword>
<feature type="domain" description="Baseplate protein J-like barrel" evidence="2">
    <location>
        <begin position="94"/>
        <end position="175"/>
    </location>
</feature>
<dbReference type="InterPro" id="IPR006949">
    <property type="entry name" value="Barrel_Baseplate_J-like"/>
</dbReference>
<keyword evidence="1" id="KW-0472">Membrane</keyword>
<evidence type="ECO:0000256" key="1">
    <source>
        <dbReference type="SAM" id="Phobius"/>
    </source>
</evidence>
<keyword evidence="4" id="KW-1185">Reference proteome</keyword>
<evidence type="ECO:0000313" key="4">
    <source>
        <dbReference type="Proteomes" id="UP001597399"/>
    </source>
</evidence>
<gene>
    <name evidence="3" type="ORF">ACFSUE_15455</name>
</gene>
<sequence>MLDENGFQKKSYADLVSDMQDKAKQLWGEDVNVSEKSFLGILIILFAWFLSIAWELAESVYNAGFVTKSEGVQLDRLSTLMGTSRIPAASSYATLSINGQPNYVVEEGTVFATESGIQFETIAELTLDAEGKGTVDAVSVDTGVDTNVAAGSITVQANPDSNITSVTNPEAATGGRDQETDVEFRQRLVAGSSSTGNATFPSIVAKLLETSGVRSANVITNSTMETDSAGNPPKSVHAYVLGGTAADVADTLLNSVAAGIETVGSQSVDVTDDSGTVHTIKFDFASEVDIAVQVSVSTNPTYEIDGDDQIKQNIVDYTSGLKMGEDVIYSRLFSCAYAVVGIDDVTITVGRSNDEELGTTNVVIGPNEVAQIKSSDIEVIHA</sequence>
<dbReference type="InterPro" id="IPR052399">
    <property type="entry name" value="Phage_Baseplate_Assmbl_Protein"/>
</dbReference>
<feature type="transmembrane region" description="Helical" evidence="1">
    <location>
        <begin position="37"/>
        <end position="57"/>
    </location>
</feature>
<dbReference type="PANTHER" id="PTHR37829">
    <property type="entry name" value="PHAGE-LIKE ELEMENT PBSX PROTEIN XKDT"/>
    <property type="match status" value="1"/>
</dbReference>
<organism evidence="3 4">
    <name type="scientific">Sporolactobacillus shoreicorticis</name>
    <dbReference type="NCBI Taxonomy" id="1923877"/>
    <lineage>
        <taxon>Bacteria</taxon>
        <taxon>Bacillati</taxon>
        <taxon>Bacillota</taxon>
        <taxon>Bacilli</taxon>
        <taxon>Bacillales</taxon>
        <taxon>Sporolactobacillaceae</taxon>
        <taxon>Sporolactobacillus</taxon>
    </lineage>
</organism>
<evidence type="ECO:0000259" key="2">
    <source>
        <dbReference type="Pfam" id="PF04865"/>
    </source>
</evidence>
<dbReference type="Pfam" id="PF04865">
    <property type="entry name" value="Baseplate_J"/>
    <property type="match status" value="1"/>
</dbReference>
<proteinExistence type="predicted"/>
<dbReference type="PANTHER" id="PTHR37829:SF3">
    <property type="entry name" value="PROTEIN JAYE-RELATED"/>
    <property type="match status" value="1"/>
</dbReference>
<protein>
    <submittedName>
        <fullName evidence="3">Baseplate J/gp47 family protein</fullName>
    </submittedName>
</protein>
<keyword evidence="1" id="KW-0812">Transmembrane</keyword>
<dbReference type="Proteomes" id="UP001597399">
    <property type="component" value="Unassembled WGS sequence"/>
</dbReference>
<evidence type="ECO:0000313" key="3">
    <source>
        <dbReference type="EMBL" id="MFD2695012.1"/>
    </source>
</evidence>